<dbReference type="Proteomes" id="UP000196240">
    <property type="component" value="Unassembled WGS sequence"/>
</dbReference>
<evidence type="ECO:0000313" key="1">
    <source>
        <dbReference type="EMBL" id="SJX22055.1"/>
    </source>
</evidence>
<proteinExistence type="predicted"/>
<organism evidence="1 2">
    <name type="scientific">Acinetobacter johnsonii</name>
    <dbReference type="NCBI Taxonomy" id="40214"/>
    <lineage>
        <taxon>Bacteria</taxon>
        <taxon>Pseudomonadati</taxon>
        <taxon>Pseudomonadota</taxon>
        <taxon>Gammaproteobacteria</taxon>
        <taxon>Moraxellales</taxon>
        <taxon>Moraxellaceae</taxon>
        <taxon>Acinetobacter</taxon>
    </lineage>
</organism>
<sequence length="321" mass="37423">MNKQYINIAITGLSSNHSDELKTQLRNLIPQEYQINWSSAADPTIDCLFIHESFYETEGIQKIIRSRQFPWLKVSKQTHNENRLHENTLSLPITHLESFSNWIIQHLLHPSFENQQILPIETQNKKTPYKLEYFSKMLDSERNSKLHLFDTLGTIAIIDIQKNIAWLNTEREQAFTDSGFDYDIASTSNFMKVSRKQPHILSDWLWQFFWDSPIFLKEIAPEDGHFKIHMWPKPASNVDRKTIFQLSSCFIQGGKISKIATQLNLPIETVQRFIAANIATHNLSKINIWDKHFNPPEMPQVTEEAGLIKSFFGKLRKKLGI</sequence>
<dbReference type="RefSeq" id="WP_087012449.1">
    <property type="nucleotide sequence ID" value="NZ_FUUY01000005.1"/>
</dbReference>
<protein>
    <submittedName>
        <fullName evidence="1">Uncharacterized protein</fullName>
    </submittedName>
</protein>
<reference evidence="1 2" key="1">
    <citation type="submission" date="2017-02" db="EMBL/GenBank/DDBJ databases">
        <authorList>
            <person name="Peterson S.W."/>
        </authorList>
    </citation>
    <scope>NUCLEOTIDE SEQUENCE [LARGE SCALE GENOMIC DNA]</scope>
    <source>
        <strain evidence="1">C6</strain>
    </source>
</reference>
<dbReference type="AlphaFoldDB" id="A0A1R7QCQ1"/>
<gene>
    <name evidence="1" type="ORF">ACNJC6_01687</name>
</gene>
<name>A0A1R7QCQ1_ACIJO</name>
<accession>A0A1R7QCQ1</accession>
<evidence type="ECO:0000313" key="2">
    <source>
        <dbReference type="Proteomes" id="UP000196240"/>
    </source>
</evidence>
<dbReference type="EMBL" id="FUUY01000005">
    <property type="protein sequence ID" value="SJX22055.1"/>
    <property type="molecule type" value="Genomic_DNA"/>
</dbReference>